<name>B4LEB1_DROVI</name>
<dbReference type="OrthoDB" id="7862537at2759"/>
<proteinExistence type="predicted"/>
<protein>
    <submittedName>
        <fullName evidence="2">Uncharacterized protein</fullName>
    </submittedName>
</protein>
<dbReference type="AlphaFoldDB" id="B4LEB1"/>
<dbReference type="eggNOG" id="ENOG502T961">
    <property type="taxonomic scope" value="Eukaryota"/>
</dbReference>
<dbReference type="HOGENOM" id="CLU_070910_0_0_1"/>
<dbReference type="InParanoid" id="B4LEB1"/>
<accession>B4LEB1</accession>
<evidence type="ECO:0000313" key="2">
    <source>
        <dbReference type="EMBL" id="EDW69067.1"/>
    </source>
</evidence>
<keyword evidence="3" id="KW-1185">Reference proteome</keyword>
<dbReference type="KEGG" id="dvi:6623170"/>
<evidence type="ECO:0000313" key="3">
    <source>
        <dbReference type="Proteomes" id="UP000008792"/>
    </source>
</evidence>
<dbReference type="PhylomeDB" id="B4LEB1"/>
<sequence>MAPRKRKGSSSASVVGAGGDGPTRAKRPKLEQLKQVELMDLPLGPLHLIISKVDPDKQHILRHASNQLKVEHSDCMLHSYKSFANFHLRQQHGNDDQNMRNFVMQVLAQSTDYFINSGYDAIFTGKLMKFYKQLTTGEEAIDVTQMHQFLHEFYHNLEWTPAEWPKGAAARIRLNQRRLVQTMTLLNLLRQFRKFRVVSSAMNLMHWQLQLEVLGVHFGIQEKDTIASEEEKLFDFLTIIAELLVFDKAKSNVSRFIEIGTSVYVYGLKEQTLSARCPKLSLKFSVLAPVALRALLEDVINGKVDMTKAVRCPLVDTFSIQLEVKSRQVNLWGGNSRMEICIVPLH</sequence>
<dbReference type="STRING" id="7244.B4LEB1"/>
<gene>
    <name evidence="2" type="primary">Dvir\GJ12324</name>
    <name evidence="2" type="ORF">Dvir_GJ12324</name>
</gene>
<feature type="region of interest" description="Disordered" evidence="1">
    <location>
        <begin position="1"/>
        <end position="30"/>
    </location>
</feature>
<evidence type="ECO:0000256" key="1">
    <source>
        <dbReference type="SAM" id="MobiDB-lite"/>
    </source>
</evidence>
<organism evidence="2 3">
    <name type="scientific">Drosophila virilis</name>
    <name type="common">Fruit fly</name>
    <dbReference type="NCBI Taxonomy" id="7244"/>
    <lineage>
        <taxon>Eukaryota</taxon>
        <taxon>Metazoa</taxon>
        <taxon>Ecdysozoa</taxon>
        <taxon>Arthropoda</taxon>
        <taxon>Hexapoda</taxon>
        <taxon>Insecta</taxon>
        <taxon>Pterygota</taxon>
        <taxon>Neoptera</taxon>
        <taxon>Endopterygota</taxon>
        <taxon>Diptera</taxon>
        <taxon>Brachycera</taxon>
        <taxon>Muscomorpha</taxon>
        <taxon>Ephydroidea</taxon>
        <taxon>Drosophilidae</taxon>
        <taxon>Drosophila</taxon>
    </lineage>
</organism>
<reference evidence="2 3" key="1">
    <citation type="journal article" date="2007" name="Nature">
        <title>Evolution of genes and genomes on the Drosophila phylogeny.</title>
        <authorList>
            <consortium name="Drosophila 12 Genomes Consortium"/>
            <person name="Clark A.G."/>
            <person name="Eisen M.B."/>
            <person name="Smith D.R."/>
            <person name="Bergman C.M."/>
            <person name="Oliver B."/>
            <person name="Markow T.A."/>
            <person name="Kaufman T.C."/>
            <person name="Kellis M."/>
            <person name="Gelbart W."/>
            <person name="Iyer V.N."/>
            <person name="Pollard D.A."/>
            <person name="Sackton T.B."/>
            <person name="Larracuente A.M."/>
            <person name="Singh N.D."/>
            <person name="Abad J.P."/>
            <person name="Abt D.N."/>
            <person name="Adryan B."/>
            <person name="Aguade M."/>
            <person name="Akashi H."/>
            <person name="Anderson W.W."/>
            <person name="Aquadro C.F."/>
            <person name="Ardell D.H."/>
            <person name="Arguello R."/>
            <person name="Artieri C.G."/>
            <person name="Barbash D.A."/>
            <person name="Barker D."/>
            <person name="Barsanti P."/>
            <person name="Batterham P."/>
            <person name="Batzoglou S."/>
            <person name="Begun D."/>
            <person name="Bhutkar A."/>
            <person name="Blanco E."/>
            <person name="Bosak S.A."/>
            <person name="Bradley R.K."/>
            <person name="Brand A.D."/>
            <person name="Brent M.R."/>
            <person name="Brooks A.N."/>
            <person name="Brown R.H."/>
            <person name="Butlin R.K."/>
            <person name="Caggese C."/>
            <person name="Calvi B.R."/>
            <person name="Bernardo de Carvalho A."/>
            <person name="Caspi A."/>
            <person name="Castrezana S."/>
            <person name="Celniker S.E."/>
            <person name="Chang J.L."/>
            <person name="Chapple C."/>
            <person name="Chatterji S."/>
            <person name="Chinwalla A."/>
            <person name="Civetta A."/>
            <person name="Clifton S.W."/>
            <person name="Comeron J.M."/>
            <person name="Costello J.C."/>
            <person name="Coyne J.A."/>
            <person name="Daub J."/>
            <person name="David R.G."/>
            <person name="Delcher A.L."/>
            <person name="Delehaunty K."/>
            <person name="Do C.B."/>
            <person name="Ebling H."/>
            <person name="Edwards K."/>
            <person name="Eickbush T."/>
            <person name="Evans J.D."/>
            <person name="Filipski A."/>
            <person name="Findeiss S."/>
            <person name="Freyhult E."/>
            <person name="Fulton L."/>
            <person name="Fulton R."/>
            <person name="Garcia A.C."/>
            <person name="Gardiner A."/>
            <person name="Garfield D.A."/>
            <person name="Garvin B.E."/>
            <person name="Gibson G."/>
            <person name="Gilbert D."/>
            <person name="Gnerre S."/>
            <person name="Godfrey J."/>
            <person name="Good R."/>
            <person name="Gotea V."/>
            <person name="Gravely B."/>
            <person name="Greenberg A.J."/>
            <person name="Griffiths-Jones S."/>
            <person name="Gross S."/>
            <person name="Guigo R."/>
            <person name="Gustafson E.A."/>
            <person name="Haerty W."/>
            <person name="Hahn M.W."/>
            <person name="Halligan D.L."/>
            <person name="Halpern A.L."/>
            <person name="Halter G.M."/>
            <person name="Han M.V."/>
            <person name="Heger A."/>
            <person name="Hillier L."/>
            <person name="Hinrichs A.S."/>
            <person name="Holmes I."/>
            <person name="Hoskins R.A."/>
            <person name="Hubisz M.J."/>
            <person name="Hultmark D."/>
            <person name="Huntley M.A."/>
            <person name="Jaffe D.B."/>
            <person name="Jagadeeshan S."/>
            <person name="Jeck W.R."/>
            <person name="Johnson J."/>
            <person name="Jones C.D."/>
            <person name="Jordan W.C."/>
            <person name="Karpen G.H."/>
            <person name="Kataoka E."/>
            <person name="Keightley P.D."/>
            <person name="Kheradpour P."/>
            <person name="Kirkness E.F."/>
            <person name="Koerich L.B."/>
            <person name="Kristiansen K."/>
            <person name="Kudrna D."/>
            <person name="Kulathinal R.J."/>
            <person name="Kumar S."/>
            <person name="Kwok R."/>
            <person name="Lander E."/>
            <person name="Langley C.H."/>
            <person name="Lapoint R."/>
            <person name="Lazzaro B.P."/>
            <person name="Lee S.J."/>
            <person name="Levesque L."/>
            <person name="Li R."/>
            <person name="Lin C.F."/>
            <person name="Lin M.F."/>
            <person name="Lindblad-Toh K."/>
            <person name="Llopart A."/>
            <person name="Long M."/>
            <person name="Low L."/>
            <person name="Lozovsky E."/>
            <person name="Lu J."/>
            <person name="Luo M."/>
            <person name="Machado C.A."/>
            <person name="Makalowski W."/>
            <person name="Marzo M."/>
            <person name="Matsuda M."/>
            <person name="Matzkin L."/>
            <person name="McAllister B."/>
            <person name="McBride C.S."/>
            <person name="McKernan B."/>
            <person name="McKernan K."/>
            <person name="Mendez-Lago M."/>
            <person name="Minx P."/>
            <person name="Mollenhauer M.U."/>
            <person name="Montooth K."/>
            <person name="Mount S.M."/>
            <person name="Mu X."/>
            <person name="Myers E."/>
            <person name="Negre B."/>
            <person name="Newfeld S."/>
            <person name="Nielsen R."/>
            <person name="Noor M.A."/>
            <person name="O'Grady P."/>
            <person name="Pachter L."/>
            <person name="Papaceit M."/>
            <person name="Parisi M.J."/>
            <person name="Parisi M."/>
            <person name="Parts L."/>
            <person name="Pedersen J.S."/>
            <person name="Pesole G."/>
            <person name="Phillippy A.M."/>
            <person name="Ponting C.P."/>
            <person name="Pop M."/>
            <person name="Porcelli D."/>
            <person name="Powell J.R."/>
            <person name="Prohaska S."/>
            <person name="Pruitt K."/>
            <person name="Puig M."/>
            <person name="Quesneville H."/>
            <person name="Ram K.R."/>
            <person name="Rand D."/>
            <person name="Rasmussen M.D."/>
            <person name="Reed L.K."/>
            <person name="Reenan R."/>
            <person name="Reily A."/>
            <person name="Remington K.A."/>
            <person name="Rieger T.T."/>
            <person name="Ritchie M.G."/>
            <person name="Robin C."/>
            <person name="Rogers Y.H."/>
            <person name="Rohde C."/>
            <person name="Rozas J."/>
            <person name="Rubenfield M.J."/>
            <person name="Ruiz A."/>
            <person name="Russo S."/>
            <person name="Salzberg S.L."/>
            <person name="Sanchez-Gracia A."/>
            <person name="Saranga D.J."/>
            <person name="Sato H."/>
            <person name="Schaeffer S.W."/>
            <person name="Schatz M.C."/>
            <person name="Schlenke T."/>
            <person name="Schwartz R."/>
            <person name="Segarra C."/>
            <person name="Singh R.S."/>
            <person name="Sirot L."/>
            <person name="Sirota M."/>
            <person name="Sisneros N.B."/>
            <person name="Smith C.D."/>
            <person name="Smith T.F."/>
            <person name="Spieth J."/>
            <person name="Stage D.E."/>
            <person name="Stark A."/>
            <person name="Stephan W."/>
            <person name="Strausberg R.L."/>
            <person name="Strempel S."/>
            <person name="Sturgill D."/>
            <person name="Sutton G."/>
            <person name="Sutton G.G."/>
            <person name="Tao W."/>
            <person name="Teichmann S."/>
            <person name="Tobari Y.N."/>
            <person name="Tomimura Y."/>
            <person name="Tsolas J.M."/>
            <person name="Valente V.L."/>
            <person name="Venter E."/>
            <person name="Venter J.C."/>
            <person name="Vicario S."/>
            <person name="Vieira F.G."/>
            <person name="Vilella A.J."/>
            <person name="Villasante A."/>
            <person name="Walenz B."/>
            <person name="Wang J."/>
            <person name="Wasserman M."/>
            <person name="Watts T."/>
            <person name="Wilson D."/>
            <person name="Wilson R.K."/>
            <person name="Wing R.A."/>
            <person name="Wolfner M.F."/>
            <person name="Wong A."/>
            <person name="Wong G.K."/>
            <person name="Wu C.I."/>
            <person name="Wu G."/>
            <person name="Yamamoto D."/>
            <person name="Yang H.P."/>
            <person name="Yang S.P."/>
            <person name="Yorke J.A."/>
            <person name="Yoshida K."/>
            <person name="Zdobnov E."/>
            <person name="Zhang P."/>
            <person name="Zhang Y."/>
            <person name="Zimin A.V."/>
            <person name="Baldwin J."/>
            <person name="Abdouelleil A."/>
            <person name="Abdulkadir J."/>
            <person name="Abebe A."/>
            <person name="Abera B."/>
            <person name="Abreu J."/>
            <person name="Acer S.C."/>
            <person name="Aftuck L."/>
            <person name="Alexander A."/>
            <person name="An P."/>
            <person name="Anderson E."/>
            <person name="Anderson S."/>
            <person name="Arachi H."/>
            <person name="Azer M."/>
            <person name="Bachantsang P."/>
            <person name="Barry A."/>
            <person name="Bayul T."/>
            <person name="Berlin A."/>
            <person name="Bessette D."/>
            <person name="Bloom T."/>
            <person name="Blye J."/>
            <person name="Boguslavskiy L."/>
            <person name="Bonnet C."/>
            <person name="Boukhgalter B."/>
            <person name="Bourzgui I."/>
            <person name="Brown A."/>
            <person name="Cahill P."/>
            <person name="Channer S."/>
            <person name="Cheshatsang Y."/>
            <person name="Chuda L."/>
            <person name="Citroen M."/>
            <person name="Collymore A."/>
            <person name="Cooke P."/>
            <person name="Costello M."/>
            <person name="D'Aco K."/>
            <person name="Daza R."/>
            <person name="De Haan G."/>
            <person name="DeGray S."/>
            <person name="DeMaso C."/>
            <person name="Dhargay N."/>
            <person name="Dooley K."/>
            <person name="Dooley E."/>
            <person name="Doricent M."/>
            <person name="Dorje P."/>
            <person name="Dorjee K."/>
            <person name="Dupes A."/>
            <person name="Elong R."/>
            <person name="Falk J."/>
            <person name="Farina A."/>
            <person name="Faro S."/>
            <person name="Ferguson D."/>
            <person name="Fisher S."/>
            <person name="Foley C.D."/>
            <person name="Franke A."/>
            <person name="Friedrich D."/>
            <person name="Gadbois L."/>
            <person name="Gearin G."/>
            <person name="Gearin C.R."/>
            <person name="Giannoukos G."/>
            <person name="Goode T."/>
            <person name="Graham J."/>
            <person name="Grandbois E."/>
            <person name="Grewal S."/>
            <person name="Gyaltsen K."/>
            <person name="Hafez N."/>
            <person name="Hagos B."/>
            <person name="Hall J."/>
            <person name="Henson C."/>
            <person name="Hollinger A."/>
            <person name="Honan T."/>
            <person name="Huard M.D."/>
            <person name="Hughes L."/>
            <person name="Hurhula B."/>
            <person name="Husby M.E."/>
            <person name="Kamat A."/>
            <person name="Kanga B."/>
            <person name="Kashin S."/>
            <person name="Khazanovich D."/>
            <person name="Kisner P."/>
            <person name="Lance K."/>
            <person name="Lara M."/>
            <person name="Lee W."/>
            <person name="Lennon N."/>
            <person name="Letendre F."/>
            <person name="LeVine R."/>
            <person name="Lipovsky A."/>
            <person name="Liu X."/>
            <person name="Liu J."/>
            <person name="Liu S."/>
            <person name="Lokyitsang T."/>
            <person name="Lokyitsang Y."/>
            <person name="Lubonja R."/>
            <person name="Lui A."/>
            <person name="MacDonald P."/>
            <person name="Magnisalis V."/>
            <person name="Maru K."/>
            <person name="Matthews C."/>
            <person name="McCusker W."/>
            <person name="McDonough S."/>
            <person name="Mehta T."/>
            <person name="Meldrim J."/>
            <person name="Meneus L."/>
            <person name="Mihai O."/>
            <person name="Mihalev A."/>
            <person name="Mihova T."/>
            <person name="Mittelman R."/>
            <person name="Mlenga V."/>
            <person name="Montmayeur A."/>
            <person name="Mulrain L."/>
            <person name="Navidi A."/>
            <person name="Naylor J."/>
            <person name="Negash T."/>
            <person name="Nguyen T."/>
            <person name="Nguyen N."/>
            <person name="Nicol R."/>
            <person name="Norbu C."/>
            <person name="Norbu N."/>
            <person name="Novod N."/>
            <person name="O'Neill B."/>
            <person name="Osman S."/>
            <person name="Markiewicz E."/>
            <person name="Oyono O.L."/>
            <person name="Patti C."/>
            <person name="Phunkhang P."/>
            <person name="Pierre F."/>
            <person name="Priest M."/>
            <person name="Raghuraman S."/>
            <person name="Rege F."/>
            <person name="Reyes R."/>
            <person name="Rise C."/>
            <person name="Rogov P."/>
            <person name="Ross K."/>
            <person name="Ryan E."/>
            <person name="Settipalli S."/>
            <person name="Shea T."/>
            <person name="Sherpa N."/>
            <person name="Shi L."/>
            <person name="Shih D."/>
            <person name="Sparrow T."/>
            <person name="Spaulding J."/>
            <person name="Stalker J."/>
            <person name="Stange-Thomann N."/>
            <person name="Stavropoulos S."/>
            <person name="Stone C."/>
            <person name="Strader C."/>
            <person name="Tesfaye S."/>
            <person name="Thomson T."/>
            <person name="Thoulutsang Y."/>
            <person name="Thoulutsang D."/>
            <person name="Topham K."/>
            <person name="Topping I."/>
            <person name="Tsamla T."/>
            <person name="Vassiliev H."/>
            <person name="Vo A."/>
            <person name="Wangchuk T."/>
            <person name="Wangdi T."/>
            <person name="Weiand M."/>
            <person name="Wilkinson J."/>
            <person name="Wilson A."/>
            <person name="Yadav S."/>
            <person name="Young G."/>
            <person name="Yu Q."/>
            <person name="Zembek L."/>
            <person name="Zhong D."/>
            <person name="Zimmer A."/>
            <person name="Zwirko Z."/>
            <person name="Jaffe D.B."/>
            <person name="Alvarez P."/>
            <person name="Brockman W."/>
            <person name="Butler J."/>
            <person name="Chin C."/>
            <person name="Gnerre S."/>
            <person name="Grabherr M."/>
            <person name="Kleber M."/>
            <person name="Mauceli E."/>
            <person name="MacCallum I."/>
        </authorList>
    </citation>
    <scope>NUCLEOTIDE SEQUENCE [LARGE SCALE GENOMIC DNA]</scope>
    <source>
        <strain evidence="3">Tucson 15010-1051.87</strain>
    </source>
</reference>
<dbReference type="Proteomes" id="UP000008792">
    <property type="component" value="Unassembled WGS sequence"/>
</dbReference>
<dbReference type="FunCoup" id="B4LEB1">
    <property type="interactions" value="5"/>
</dbReference>
<dbReference type="EMBL" id="CH940647">
    <property type="protein sequence ID" value="EDW69067.1"/>
    <property type="molecule type" value="Genomic_DNA"/>
</dbReference>
<dbReference type="OMA" id="MEICIVP"/>